<dbReference type="Gene3D" id="2.60.130.10">
    <property type="entry name" value="Aromatic compound dioxygenase"/>
    <property type="match status" value="1"/>
</dbReference>
<dbReference type="Proteomes" id="UP000317332">
    <property type="component" value="Unassembled WGS sequence"/>
</dbReference>
<keyword evidence="1" id="KW-0732">Signal</keyword>
<organism evidence="2 3">
    <name type="scientific">Paucihalobacter ruber</name>
    <dbReference type="NCBI Taxonomy" id="2567861"/>
    <lineage>
        <taxon>Bacteria</taxon>
        <taxon>Pseudomonadati</taxon>
        <taxon>Bacteroidota</taxon>
        <taxon>Flavobacteriia</taxon>
        <taxon>Flavobacteriales</taxon>
        <taxon>Flavobacteriaceae</taxon>
        <taxon>Paucihalobacter</taxon>
    </lineage>
</organism>
<dbReference type="GO" id="GO:0005506">
    <property type="term" value="F:iron ion binding"/>
    <property type="evidence" value="ECO:0007669"/>
    <property type="project" value="InterPro"/>
</dbReference>
<dbReference type="AlphaFoldDB" id="A0A506PJ76"/>
<dbReference type="EMBL" id="VHIQ01000004">
    <property type="protein sequence ID" value="TPV33425.1"/>
    <property type="molecule type" value="Genomic_DNA"/>
</dbReference>
<reference evidence="2 3" key="1">
    <citation type="submission" date="2019-06" db="EMBL/GenBank/DDBJ databases">
        <title>Flavobacteriaceae Paucihalobacterium erythroidium CWB-1, complete genome.</title>
        <authorList>
            <person name="Wu S."/>
        </authorList>
    </citation>
    <scope>NUCLEOTIDE SEQUENCE [LARGE SCALE GENOMIC DNA]</scope>
    <source>
        <strain evidence="2 3">CWB-1</strain>
    </source>
</reference>
<feature type="signal peptide" evidence="1">
    <location>
        <begin position="1"/>
        <end position="23"/>
    </location>
</feature>
<evidence type="ECO:0000313" key="3">
    <source>
        <dbReference type="Proteomes" id="UP000317332"/>
    </source>
</evidence>
<evidence type="ECO:0000313" key="2">
    <source>
        <dbReference type="EMBL" id="TPV33425.1"/>
    </source>
</evidence>
<dbReference type="InterPro" id="IPR015889">
    <property type="entry name" value="Intradiol_dOase_core"/>
</dbReference>
<accession>A0A506PJ76</accession>
<feature type="chain" id="PRO_5021389302" description="Protocatechuate 3,4-dioxygenase beta subunit" evidence="1">
    <location>
        <begin position="24"/>
        <end position="185"/>
    </location>
</feature>
<dbReference type="GO" id="GO:0016702">
    <property type="term" value="F:oxidoreductase activity, acting on single donors with incorporation of molecular oxygen, incorporation of two atoms of oxygen"/>
    <property type="evidence" value="ECO:0007669"/>
    <property type="project" value="InterPro"/>
</dbReference>
<gene>
    <name evidence="2" type="ORF">FJ651_10080</name>
</gene>
<comment type="caution">
    <text evidence="2">The sequence shown here is derived from an EMBL/GenBank/DDBJ whole genome shotgun (WGS) entry which is preliminary data.</text>
</comment>
<sequence length="185" mass="20492">MKTLNLLFVLLLSFGVGSHNLIAQDLINTDTIPGFDSKPNKLKISGVVYESDGVTPAKNVILSIEQADEHGNFNVVDENGKKSVINSGSIKTDDSGMYTFYTYIPGNDRRFNMQQQLFVFITEADNTSYEIPSFLFDADPLLSKQCRKRISKKGDPSRILKPTVVDGLNVVQKDIILTSSLEALN</sequence>
<dbReference type="RefSeq" id="WP_140990387.1">
    <property type="nucleotide sequence ID" value="NZ_VHIQ01000004.1"/>
</dbReference>
<evidence type="ECO:0008006" key="4">
    <source>
        <dbReference type="Google" id="ProtNLM"/>
    </source>
</evidence>
<name>A0A506PJ76_9FLAO</name>
<evidence type="ECO:0000256" key="1">
    <source>
        <dbReference type="SAM" id="SignalP"/>
    </source>
</evidence>
<dbReference type="OrthoDB" id="933561at2"/>
<dbReference type="SUPFAM" id="SSF49482">
    <property type="entry name" value="Aromatic compound dioxygenase"/>
    <property type="match status" value="1"/>
</dbReference>
<protein>
    <recommendedName>
        <fullName evidence="4">Protocatechuate 3,4-dioxygenase beta subunit</fullName>
    </recommendedName>
</protein>
<keyword evidence="3" id="KW-1185">Reference proteome</keyword>
<proteinExistence type="predicted"/>